<feature type="binding site" evidence="8">
    <location>
        <begin position="37"/>
        <end position="39"/>
    </location>
    <ligand>
        <name>S-adenosyl-L-methionine</name>
        <dbReference type="ChEBI" id="CHEBI:59789"/>
    </ligand>
</feature>
<evidence type="ECO:0000256" key="4">
    <source>
        <dbReference type="ARBA" id="ARBA00022842"/>
    </source>
</evidence>
<accession>A0A850T1J8</accession>
<dbReference type="InterPro" id="IPR007197">
    <property type="entry name" value="rSAM"/>
</dbReference>
<evidence type="ECO:0000256" key="6">
    <source>
        <dbReference type="ARBA" id="ARBA00023014"/>
    </source>
</evidence>
<keyword evidence="7 8" id="KW-0456">Lyase</keyword>
<dbReference type="SFLD" id="SFLDS00029">
    <property type="entry name" value="Radical_SAM"/>
    <property type="match status" value="1"/>
</dbReference>
<name>A0A850T1J8_9BACT</name>
<dbReference type="Gene3D" id="3.20.20.70">
    <property type="entry name" value="Aldolase class I"/>
    <property type="match status" value="1"/>
</dbReference>
<reference evidence="10 11" key="1">
    <citation type="submission" date="2020-06" db="EMBL/GenBank/DDBJ databases">
        <title>High-quality draft genome of sulfate reducer Desulfobacter latus type strain AcrS2 isolated from marine sediment.</title>
        <authorList>
            <person name="Hoppe M."/>
            <person name="Larsen C.K."/>
            <person name="Marshall I.P.G."/>
            <person name="Schramm A."/>
            <person name="Marietou A.G."/>
        </authorList>
    </citation>
    <scope>NUCLEOTIDE SEQUENCE [LARGE SCALE GENOMIC DNA]</scope>
    <source>
        <strain evidence="10 11">AcRS2</strain>
    </source>
</reference>
<dbReference type="InterPro" id="IPR013785">
    <property type="entry name" value="Aldolase_TIM"/>
</dbReference>
<dbReference type="GO" id="GO:0016840">
    <property type="term" value="F:carbon-nitrogen lyase activity"/>
    <property type="evidence" value="ECO:0007669"/>
    <property type="project" value="UniProtKB-UniRule"/>
</dbReference>
<dbReference type="Pfam" id="PF04055">
    <property type="entry name" value="Radical_SAM"/>
    <property type="match status" value="1"/>
</dbReference>
<evidence type="ECO:0000256" key="8">
    <source>
        <dbReference type="HAMAP-Rule" id="MF_00917"/>
    </source>
</evidence>
<feature type="binding site" evidence="8">
    <location>
        <position position="35"/>
    </location>
    <ligand>
        <name>[4Fe-4S] cluster</name>
        <dbReference type="ChEBI" id="CHEBI:49883"/>
        <note>4Fe-4S-S-AdoMet</note>
    </ligand>
</feature>
<dbReference type="GO" id="GO:0008616">
    <property type="term" value="P:tRNA queuosine(34) biosynthetic process"/>
    <property type="evidence" value="ECO:0007669"/>
    <property type="project" value="UniProtKB-UniRule"/>
</dbReference>
<comment type="cofactor">
    <cofactor evidence="8">
        <name>Mg(2+)</name>
        <dbReference type="ChEBI" id="CHEBI:18420"/>
    </cofactor>
</comment>
<keyword evidence="8" id="KW-0671">Queuosine biosynthesis</keyword>
<keyword evidence="2 8" id="KW-0949">S-adenosyl-L-methionine</keyword>
<dbReference type="GO" id="GO:0000287">
    <property type="term" value="F:magnesium ion binding"/>
    <property type="evidence" value="ECO:0007669"/>
    <property type="project" value="UniProtKB-UniRule"/>
</dbReference>
<dbReference type="UniPathway" id="UPA00391"/>
<feature type="binding site" evidence="8">
    <location>
        <position position="31"/>
    </location>
    <ligand>
        <name>[4Fe-4S] cluster</name>
        <dbReference type="ChEBI" id="CHEBI:49883"/>
        <note>4Fe-4S-S-AdoMet</note>
    </ligand>
</feature>
<comment type="function">
    <text evidence="8">Catalyzes the complex heterocyclic radical-mediated conversion of 6-carboxy-5,6,7,8-tetrahydropterin (CPH4) to 7-carboxy-7-deazaguanine (CDG), a step common to the biosynthetic pathways of all 7-deazapurine-containing compounds.</text>
</comment>
<sequence>MPLDICEIFYSLQGESTRVGLACVFVRLSGCNLSCAWCDTTYAASQSVSMTINQIVDQVSAFECPLVEITGGEPLIQPRTPALISALLQKGFQVLLETNGSLSIAPVDPACIRIMDVKCPLSGEAGSFLLDNFNHMTARDEIKFVVGSRQDYDYAASVIETYLMHHPREKIHICPVFGRIALSDLAAWILKDRLGARLSLQQHKIIWDPDLRGV</sequence>
<dbReference type="PROSITE" id="PS51918">
    <property type="entry name" value="RADICAL_SAM"/>
    <property type="match status" value="1"/>
</dbReference>
<keyword evidence="3 8" id="KW-0479">Metal-binding</keyword>
<feature type="domain" description="Radical SAM core" evidence="9">
    <location>
        <begin position="18"/>
        <end position="209"/>
    </location>
</feature>
<keyword evidence="1 8" id="KW-0004">4Fe-4S</keyword>
<comment type="cofactor">
    <cofactor evidence="8">
        <name>[4Fe-4S] cluster</name>
        <dbReference type="ChEBI" id="CHEBI:49883"/>
    </cofactor>
    <text evidence="8">Binds 1 [4Fe-4S] cluster. The cluster is coordinated with 3 cysteines and an exchangeable S-adenosyl-L-methionine.</text>
</comment>
<feature type="binding site" evidence="8">
    <location>
        <position position="72"/>
    </location>
    <ligand>
        <name>S-adenosyl-L-methionine</name>
        <dbReference type="ChEBI" id="CHEBI:59789"/>
    </ligand>
</feature>
<dbReference type="EC" id="4.3.99.3" evidence="8"/>
<dbReference type="GO" id="GO:1904047">
    <property type="term" value="F:S-adenosyl-L-methionine binding"/>
    <property type="evidence" value="ECO:0007669"/>
    <property type="project" value="UniProtKB-UniRule"/>
</dbReference>
<comment type="pathway">
    <text evidence="8">Purine metabolism; 7-cyano-7-deazaguanine biosynthesis.</text>
</comment>
<dbReference type="CDD" id="cd01335">
    <property type="entry name" value="Radical_SAM"/>
    <property type="match status" value="1"/>
</dbReference>
<feature type="binding site" evidence="8">
    <location>
        <position position="27"/>
    </location>
    <ligand>
        <name>substrate</name>
    </ligand>
</feature>
<comment type="catalytic activity">
    <reaction evidence="8">
        <text>6-carboxy-5,6,7,8-tetrahydropterin + H(+) = 7-carboxy-7-carbaguanine + NH4(+)</text>
        <dbReference type="Rhea" id="RHEA:27974"/>
        <dbReference type="ChEBI" id="CHEBI:15378"/>
        <dbReference type="ChEBI" id="CHEBI:28938"/>
        <dbReference type="ChEBI" id="CHEBI:61032"/>
        <dbReference type="ChEBI" id="CHEBI:61036"/>
        <dbReference type="EC" id="4.3.99.3"/>
    </reaction>
</comment>
<comment type="caution">
    <text evidence="8">Lacks conserved residue(s) required for the propagation of feature annotation.</text>
</comment>
<dbReference type="HAMAP" id="MF_00917">
    <property type="entry name" value="QueE"/>
    <property type="match status" value="1"/>
</dbReference>
<comment type="subunit">
    <text evidence="8">Homodimer.</text>
</comment>
<evidence type="ECO:0000313" key="11">
    <source>
        <dbReference type="Proteomes" id="UP000553343"/>
    </source>
</evidence>
<keyword evidence="4 8" id="KW-0460">Magnesium</keyword>
<dbReference type="PANTHER" id="PTHR42836">
    <property type="entry name" value="7-CARBOXY-7-DEAZAGUANINE SYNTHASE"/>
    <property type="match status" value="1"/>
</dbReference>
<dbReference type="PANTHER" id="PTHR42836:SF1">
    <property type="entry name" value="7-CARBOXY-7-DEAZAGUANINE SYNTHASE"/>
    <property type="match status" value="1"/>
</dbReference>
<evidence type="ECO:0000256" key="7">
    <source>
        <dbReference type="ARBA" id="ARBA00023239"/>
    </source>
</evidence>
<evidence type="ECO:0000256" key="1">
    <source>
        <dbReference type="ARBA" id="ARBA00022485"/>
    </source>
</evidence>
<evidence type="ECO:0000256" key="3">
    <source>
        <dbReference type="ARBA" id="ARBA00022723"/>
    </source>
</evidence>
<protein>
    <recommendedName>
        <fullName evidence="8">7-carboxy-7-deazaguanine synthase</fullName>
        <shortName evidence="8">CDG synthase</shortName>
        <ecNumber evidence="8">4.3.99.3</ecNumber>
    </recommendedName>
    <alternativeName>
        <fullName evidence="8">Queuosine biosynthesis protein QueE</fullName>
    </alternativeName>
</protein>
<feature type="binding site" evidence="8">
    <location>
        <position position="40"/>
    </location>
    <ligand>
        <name>Mg(2+)</name>
        <dbReference type="ChEBI" id="CHEBI:18420"/>
    </ligand>
</feature>
<organism evidence="10 11">
    <name type="scientific">Desulfobacter latus</name>
    <dbReference type="NCBI Taxonomy" id="2292"/>
    <lineage>
        <taxon>Bacteria</taxon>
        <taxon>Pseudomonadati</taxon>
        <taxon>Thermodesulfobacteriota</taxon>
        <taxon>Desulfobacteria</taxon>
        <taxon>Desulfobacterales</taxon>
        <taxon>Desulfobacteraceae</taxon>
        <taxon>Desulfobacter</taxon>
    </lineage>
</organism>
<dbReference type="InterPro" id="IPR058240">
    <property type="entry name" value="rSAM_sf"/>
</dbReference>
<feature type="binding site" evidence="8">
    <location>
        <position position="38"/>
    </location>
    <ligand>
        <name>[4Fe-4S] cluster</name>
        <dbReference type="ChEBI" id="CHEBI:49883"/>
        <note>4Fe-4S-S-AdoMet</note>
    </ligand>
</feature>
<evidence type="ECO:0000313" key="10">
    <source>
        <dbReference type="EMBL" id="NWH06220.1"/>
    </source>
</evidence>
<keyword evidence="6 8" id="KW-0411">Iron-sulfur</keyword>
<comment type="similarity">
    <text evidence="8">Belongs to the radical SAM superfamily. 7-carboxy-7-deazaguanine synthase family.</text>
</comment>
<feature type="binding site" evidence="8">
    <location>
        <position position="70"/>
    </location>
    <ligand>
        <name>substrate</name>
    </ligand>
</feature>
<dbReference type="InterPro" id="IPR024924">
    <property type="entry name" value="7-CO-7-deazaguanine_synth-like"/>
</dbReference>
<gene>
    <name evidence="8" type="primary">queE</name>
    <name evidence="10" type="ORF">HXW94_14725</name>
</gene>
<feature type="binding site" evidence="8">
    <location>
        <begin position="12"/>
        <end position="14"/>
    </location>
    <ligand>
        <name>substrate</name>
    </ligand>
</feature>
<keyword evidence="5 8" id="KW-0408">Iron</keyword>
<evidence type="ECO:0000259" key="9">
    <source>
        <dbReference type="PROSITE" id="PS51918"/>
    </source>
</evidence>
<dbReference type="PIRSF" id="PIRSF000370">
    <property type="entry name" value="QueE"/>
    <property type="match status" value="1"/>
</dbReference>
<proteinExistence type="inferred from homology"/>
<dbReference type="GO" id="GO:0051539">
    <property type="term" value="F:4 iron, 4 sulfur cluster binding"/>
    <property type="evidence" value="ECO:0007669"/>
    <property type="project" value="UniProtKB-UniRule"/>
</dbReference>
<evidence type="ECO:0000256" key="2">
    <source>
        <dbReference type="ARBA" id="ARBA00022691"/>
    </source>
</evidence>
<keyword evidence="11" id="KW-1185">Reference proteome</keyword>
<dbReference type="Proteomes" id="UP000553343">
    <property type="component" value="Unassembled WGS sequence"/>
</dbReference>
<comment type="caution">
    <text evidence="10">The sequence shown here is derived from an EMBL/GenBank/DDBJ whole genome shotgun (WGS) entry which is preliminary data.</text>
</comment>
<dbReference type="EMBL" id="JACADJ010000064">
    <property type="protein sequence ID" value="NWH06220.1"/>
    <property type="molecule type" value="Genomic_DNA"/>
</dbReference>
<comment type="cofactor">
    <cofactor evidence="8">
        <name>S-adenosyl-L-methionine</name>
        <dbReference type="ChEBI" id="CHEBI:59789"/>
    </cofactor>
    <text evidence="8">Binds 1 S-adenosyl-L-methionine per subunit.</text>
</comment>
<evidence type="ECO:0000256" key="5">
    <source>
        <dbReference type="ARBA" id="ARBA00023004"/>
    </source>
</evidence>
<dbReference type="SUPFAM" id="SSF102114">
    <property type="entry name" value="Radical SAM enzymes"/>
    <property type="match status" value="1"/>
</dbReference>
<dbReference type="RefSeq" id="WP_178367672.1">
    <property type="nucleotide sequence ID" value="NZ_JACADJ010000064.1"/>
</dbReference>
<dbReference type="AlphaFoldDB" id="A0A850T1J8"/>